<dbReference type="OrthoDB" id="6162476at2759"/>
<dbReference type="PANTHER" id="PTHR12322:SF110">
    <property type="entry name" value="DOUBLESEX- AND MAB-3-RELATED TRANSCRIPTION FACTOR DMD-10"/>
    <property type="match status" value="1"/>
</dbReference>
<dbReference type="SMART" id="SM00301">
    <property type="entry name" value="DM"/>
    <property type="match status" value="1"/>
</dbReference>
<dbReference type="GO" id="GO:0005634">
    <property type="term" value="C:nucleus"/>
    <property type="evidence" value="ECO:0007669"/>
    <property type="project" value="UniProtKB-SubCell"/>
</dbReference>
<feature type="region of interest" description="Disordered" evidence="6">
    <location>
        <begin position="288"/>
        <end position="323"/>
    </location>
</feature>
<name>A0A0N5CQD9_THECL</name>
<evidence type="ECO:0000256" key="6">
    <source>
        <dbReference type="SAM" id="MobiDB-lite"/>
    </source>
</evidence>
<reference evidence="10" key="1">
    <citation type="submission" date="2017-02" db="UniProtKB">
        <authorList>
            <consortium name="WormBaseParasite"/>
        </authorList>
    </citation>
    <scope>IDENTIFICATION</scope>
</reference>
<feature type="compositionally biased region" description="Low complexity" evidence="6">
    <location>
        <begin position="373"/>
        <end position="387"/>
    </location>
</feature>
<reference evidence="8 9" key="2">
    <citation type="submission" date="2018-11" db="EMBL/GenBank/DDBJ databases">
        <authorList>
            <consortium name="Pathogen Informatics"/>
        </authorList>
    </citation>
    <scope>NUCLEOTIDE SEQUENCE [LARGE SCALE GENOMIC DNA]</scope>
</reference>
<evidence type="ECO:0000256" key="3">
    <source>
        <dbReference type="ARBA" id="ARBA00023125"/>
    </source>
</evidence>
<dbReference type="GO" id="GO:0000981">
    <property type="term" value="F:DNA-binding transcription factor activity, RNA polymerase II-specific"/>
    <property type="evidence" value="ECO:0007669"/>
    <property type="project" value="TreeGrafter"/>
</dbReference>
<keyword evidence="2 5" id="KW-0862">Zinc</keyword>
<dbReference type="Gene3D" id="4.10.1040.10">
    <property type="entry name" value="DM DNA-binding domain"/>
    <property type="match status" value="1"/>
</dbReference>
<evidence type="ECO:0000313" key="8">
    <source>
        <dbReference type="EMBL" id="VDM98393.1"/>
    </source>
</evidence>
<evidence type="ECO:0000256" key="5">
    <source>
        <dbReference type="PROSITE-ProRule" id="PRU00070"/>
    </source>
</evidence>
<evidence type="ECO:0000256" key="1">
    <source>
        <dbReference type="ARBA" id="ARBA00022723"/>
    </source>
</evidence>
<protein>
    <submittedName>
        <fullName evidence="10">DM domain-containing protein</fullName>
    </submittedName>
</protein>
<feature type="compositionally biased region" description="Low complexity" evidence="6">
    <location>
        <begin position="191"/>
        <end position="211"/>
    </location>
</feature>
<evidence type="ECO:0000313" key="10">
    <source>
        <dbReference type="WBParaSite" id="TCLT_0000243901-mRNA-1"/>
    </source>
</evidence>
<dbReference type="WBParaSite" id="TCLT_0000243901-mRNA-1">
    <property type="protein sequence ID" value="TCLT_0000243901-mRNA-1"/>
    <property type="gene ID" value="TCLT_0000243901"/>
</dbReference>
<comment type="subcellular location">
    <subcellularLocation>
        <location evidence="5">Nucleus</location>
    </subcellularLocation>
</comment>
<feature type="region of interest" description="Disordered" evidence="6">
    <location>
        <begin position="373"/>
        <end position="395"/>
    </location>
</feature>
<organism evidence="10">
    <name type="scientific">Thelazia callipaeda</name>
    <name type="common">Oriental eyeworm</name>
    <name type="synonym">Parasitic nematode</name>
    <dbReference type="NCBI Taxonomy" id="103827"/>
    <lineage>
        <taxon>Eukaryota</taxon>
        <taxon>Metazoa</taxon>
        <taxon>Ecdysozoa</taxon>
        <taxon>Nematoda</taxon>
        <taxon>Chromadorea</taxon>
        <taxon>Rhabditida</taxon>
        <taxon>Spirurina</taxon>
        <taxon>Spiruromorpha</taxon>
        <taxon>Thelazioidea</taxon>
        <taxon>Thelaziidae</taxon>
        <taxon>Thelazia</taxon>
    </lineage>
</organism>
<keyword evidence="3 5" id="KW-0238">DNA-binding</keyword>
<dbReference type="InterPro" id="IPR026607">
    <property type="entry name" value="DMRT"/>
</dbReference>
<dbReference type="PROSITE" id="PS40000">
    <property type="entry name" value="DM_1"/>
    <property type="match status" value="1"/>
</dbReference>
<evidence type="ECO:0000313" key="9">
    <source>
        <dbReference type="Proteomes" id="UP000276776"/>
    </source>
</evidence>
<proteinExistence type="predicted"/>
<feature type="region of interest" description="Disordered" evidence="6">
    <location>
        <begin position="179"/>
        <end position="211"/>
    </location>
</feature>
<dbReference type="FunFam" id="4.10.1040.10:FF:000001">
    <property type="entry name" value="doublesex- and mab-3-related transcription factor 1"/>
    <property type="match status" value="1"/>
</dbReference>
<dbReference type="PROSITE" id="PS50809">
    <property type="entry name" value="DM_2"/>
    <property type="match status" value="1"/>
</dbReference>
<keyword evidence="9" id="KW-1185">Reference proteome</keyword>
<dbReference type="GO" id="GO:0046872">
    <property type="term" value="F:metal ion binding"/>
    <property type="evidence" value="ECO:0007669"/>
    <property type="project" value="UniProtKB-KW"/>
</dbReference>
<feature type="domain" description="DM" evidence="7">
    <location>
        <begin position="48"/>
        <end position="95"/>
    </location>
</feature>
<feature type="compositionally biased region" description="Low complexity" evidence="6">
    <location>
        <begin position="225"/>
        <end position="234"/>
    </location>
</feature>
<feature type="compositionally biased region" description="Polar residues" evidence="6">
    <location>
        <begin position="179"/>
        <end position="190"/>
    </location>
</feature>
<dbReference type="SUPFAM" id="SSF82927">
    <property type="entry name" value="Cysteine-rich DNA binding domain, (DM domain)"/>
    <property type="match status" value="1"/>
</dbReference>
<dbReference type="PANTHER" id="PTHR12322">
    <property type="entry name" value="DOUBLESEX AND MAB-3 RELATED TRANSCRIPTION FACTOR DMRT"/>
    <property type="match status" value="1"/>
</dbReference>
<keyword evidence="1 5" id="KW-0479">Metal-binding</keyword>
<evidence type="ECO:0000256" key="2">
    <source>
        <dbReference type="ARBA" id="ARBA00022833"/>
    </source>
</evidence>
<evidence type="ECO:0000256" key="4">
    <source>
        <dbReference type="ARBA" id="ARBA00023242"/>
    </source>
</evidence>
<dbReference type="Pfam" id="PF00751">
    <property type="entry name" value="DM"/>
    <property type="match status" value="1"/>
</dbReference>
<dbReference type="STRING" id="103827.A0A0N5CQD9"/>
<dbReference type="Proteomes" id="UP000276776">
    <property type="component" value="Unassembled WGS sequence"/>
</dbReference>
<dbReference type="InterPro" id="IPR001275">
    <property type="entry name" value="DM_DNA-bd"/>
</dbReference>
<evidence type="ECO:0000259" key="7">
    <source>
        <dbReference type="PROSITE" id="PS50809"/>
    </source>
</evidence>
<sequence>MGFDLTQLSYYSGNQIQQTAFASLSPIRCEEIMHQADNTPVSKRVPNCQKCGQHGRKSRLKGHKRVCPYRDCECAKCQVVSERQKLMADQIKIRRRQRKDTLLNITRENITATLNAAAAVAASGPLPYFHNFNALFYKQLQQNMRQPAVAAFLPSNSPPSDRMMEAAAFNSTSANLSNYLTNSAPTSKLGQQTPQHHQQQPQHQQQQASPSSLPHLQFLLQPQATTPTTTTTSTLADGDMPLHSLTPPCNQSEDNVLIGNNPPIAVPVPINPIAVSALAPNLSAQDVLSRTLQHQQHQHHHHHQQQQQQHQQEHQQHHHQQRELSTLNVNQSLANGQISAFLENEQLFQTLLNNMRQLERKISVEAAKVAAATAAIPDSSSGSGSSSRPETTNHLPGIFVDVCSV</sequence>
<gene>
    <name evidence="8" type="ORF">TCLT_LOCUS2440</name>
</gene>
<dbReference type="OMA" id="LPYFHNF"/>
<dbReference type="InterPro" id="IPR036407">
    <property type="entry name" value="DM_DNA-bd_sf"/>
</dbReference>
<feature type="region of interest" description="Disordered" evidence="6">
    <location>
        <begin position="225"/>
        <end position="254"/>
    </location>
</feature>
<dbReference type="GO" id="GO:0000978">
    <property type="term" value="F:RNA polymerase II cis-regulatory region sequence-specific DNA binding"/>
    <property type="evidence" value="ECO:0007669"/>
    <property type="project" value="TreeGrafter"/>
</dbReference>
<keyword evidence="4 5" id="KW-0539">Nucleus</keyword>
<dbReference type="GO" id="GO:0007548">
    <property type="term" value="P:sex differentiation"/>
    <property type="evidence" value="ECO:0007669"/>
    <property type="project" value="TreeGrafter"/>
</dbReference>
<feature type="DNA-binding region" description="DM" evidence="5">
    <location>
        <begin position="48"/>
        <end position="95"/>
    </location>
</feature>
<accession>A0A0N5CQD9</accession>
<dbReference type="AlphaFoldDB" id="A0A0N5CQD9"/>
<dbReference type="EMBL" id="UYYF01000502">
    <property type="protein sequence ID" value="VDM98393.1"/>
    <property type="molecule type" value="Genomic_DNA"/>
</dbReference>